<comment type="caution">
    <text evidence="2">The sequence shown here is derived from an EMBL/GenBank/DDBJ whole genome shotgun (WGS) entry which is preliminary data.</text>
</comment>
<protein>
    <submittedName>
        <fullName evidence="2">Polysaccharide deacetylase family protein</fullName>
        <ecNumber evidence="2">3.-.-.-</ecNumber>
    </submittedName>
</protein>
<name>A0ABV5WL24_9BACI</name>
<dbReference type="Proteomes" id="UP001589609">
    <property type="component" value="Unassembled WGS sequence"/>
</dbReference>
<dbReference type="GO" id="GO:0016787">
    <property type="term" value="F:hydrolase activity"/>
    <property type="evidence" value="ECO:0007669"/>
    <property type="project" value="UniProtKB-KW"/>
</dbReference>
<evidence type="ECO:0000259" key="1">
    <source>
        <dbReference type="PROSITE" id="PS51677"/>
    </source>
</evidence>
<proteinExistence type="predicted"/>
<dbReference type="EC" id="3.-.-.-" evidence="2"/>
<sequence>MKHWKNGTRMAILYAALSVFVGCSSQQTSDASDGKGSRKVQEAATIPVSVRKKEEPLKYNGQIRKVVYLTFDDGPGPETDQVLDILKLNNIHATFFVMGPHAKQYKEFLQREVQEGNYVGMHSMTHDYKKLYIQGDFVSEMKETQQIIKQITNIEPHLLRPPYGSMPGLTQKLRDQVADAHFKVWDWTIDSLDWKYNKVPFSSSVPAIVNNVLSQANRNLEVVLLHDIHPQSIQALPIIIQKLKEKGYEFETYNEQEHFMLNFWHDNRL</sequence>
<dbReference type="PANTHER" id="PTHR10587:SF125">
    <property type="entry name" value="POLYSACCHARIDE DEACETYLASE YHEN-RELATED"/>
    <property type="match status" value="1"/>
</dbReference>
<gene>
    <name evidence="2" type="ORF">ACFFMS_21160</name>
</gene>
<accession>A0ABV5WL24</accession>
<feature type="domain" description="NodB homology" evidence="1">
    <location>
        <begin position="65"/>
        <end position="251"/>
    </location>
</feature>
<keyword evidence="2" id="KW-0378">Hydrolase</keyword>
<dbReference type="RefSeq" id="WP_379951073.1">
    <property type="nucleotide sequence ID" value="NZ_JBHMAF010000168.1"/>
</dbReference>
<dbReference type="PANTHER" id="PTHR10587">
    <property type="entry name" value="GLYCOSYL TRANSFERASE-RELATED"/>
    <property type="match status" value="1"/>
</dbReference>
<dbReference type="SUPFAM" id="SSF88713">
    <property type="entry name" value="Glycoside hydrolase/deacetylase"/>
    <property type="match status" value="1"/>
</dbReference>
<organism evidence="2 3">
    <name type="scientific">Ectobacillus funiculus</name>
    <dbReference type="NCBI Taxonomy" id="137993"/>
    <lineage>
        <taxon>Bacteria</taxon>
        <taxon>Bacillati</taxon>
        <taxon>Bacillota</taxon>
        <taxon>Bacilli</taxon>
        <taxon>Bacillales</taxon>
        <taxon>Bacillaceae</taxon>
        <taxon>Ectobacillus</taxon>
    </lineage>
</organism>
<keyword evidence="3" id="KW-1185">Reference proteome</keyword>
<dbReference type="PROSITE" id="PS51257">
    <property type="entry name" value="PROKAR_LIPOPROTEIN"/>
    <property type="match status" value="1"/>
</dbReference>
<dbReference type="EMBL" id="JBHMAF010000168">
    <property type="protein sequence ID" value="MFB9760791.1"/>
    <property type="molecule type" value="Genomic_DNA"/>
</dbReference>
<dbReference type="InterPro" id="IPR002509">
    <property type="entry name" value="NODB_dom"/>
</dbReference>
<evidence type="ECO:0000313" key="3">
    <source>
        <dbReference type="Proteomes" id="UP001589609"/>
    </source>
</evidence>
<dbReference type="Pfam" id="PF01522">
    <property type="entry name" value="Polysacc_deac_1"/>
    <property type="match status" value="1"/>
</dbReference>
<reference evidence="2 3" key="1">
    <citation type="submission" date="2024-09" db="EMBL/GenBank/DDBJ databases">
        <authorList>
            <person name="Sun Q."/>
            <person name="Mori K."/>
        </authorList>
    </citation>
    <scope>NUCLEOTIDE SEQUENCE [LARGE SCALE GENOMIC DNA]</scope>
    <source>
        <strain evidence="2 3">JCM 11201</strain>
    </source>
</reference>
<dbReference type="InterPro" id="IPR011330">
    <property type="entry name" value="Glyco_hydro/deAcase_b/a-brl"/>
</dbReference>
<dbReference type="Gene3D" id="3.20.20.370">
    <property type="entry name" value="Glycoside hydrolase/deacetylase"/>
    <property type="match status" value="1"/>
</dbReference>
<evidence type="ECO:0000313" key="2">
    <source>
        <dbReference type="EMBL" id="MFB9760791.1"/>
    </source>
</evidence>
<dbReference type="CDD" id="cd10944">
    <property type="entry name" value="CE4_SmPgdA_like"/>
    <property type="match status" value="1"/>
</dbReference>
<dbReference type="InterPro" id="IPR050248">
    <property type="entry name" value="Polysacc_deacetylase_ArnD"/>
</dbReference>
<dbReference type="PROSITE" id="PS51677">
    <property type="entry name" value="NODB"/>
    <property type="match status" value="1"/>
</dbReference>